<feature type="transmembrane region" description="Helical" evidence="1">
    <location>
        <begin position="110"/>
        <end position="133"/>
    </location>
</feature>
<keyword evidence="3" id="KW-1185">Reference proteome</keyword>
<evidence type="ECO:0000256" key="1">
    <source>
        <dbReference type="SAM" id="Phobius"/>
    </source>
</evidence>
<reference evidence="2 3" key="1">
    <citation type="submission" date="2023-01" db="EMBL/GenBank/DDBJ databases">
        <title>Characterization of estradiol degrading bacteria Microbacterium sp. MZT7 and reveal degrading genes through genome analysis.</title>
        <authorList>
            <person name="Hao P."/>
            <person name="Gao Y."/>
        </authorList>
    </citation>
    <scope>NUCLEOTIDE SEQUENCE [LARGE SCALE GENOMIC DNA]</scope>
    <source>
        <strain evidence="2 3">MZT7</strain>
    </source>
</reference>
<evidence type="ECO:0008006" key="4">
    <source>
        <dbReference type="Google" id="ProtNLM"/>
    </source>
</evidence>
<gene>
    <name evidence="2" type="ORF">K8F61_10240</name>
</gene>
<name>A0ABY3RQE5_9MICO</name>
<accession>A0ABY3RQE5</accession>
<sequence>MTLKAGDRTSSKGGTGSLIVGIVLGVIGAGIAAYVSGLLVLAGIAGETSSPGTRLLSALGVIVLVALLVLAGTRVRAFALTSGIVLLALSVVLLSMATPSLGTDSSLPGALTAGCQVMLTPALGASLLILGLVGRKRRP</sequence>
<dbReference type="Proteomes" id="UP001199642">
    <property type="component" value="Chromosome"/>
</dbReference>
<protein>
    <recommendedName>
        <fullName evidence="4">Histidinol dehydrogenase</fullName>
    </recommendedName>
</protein>
<evidence type="ECO:0000313" key="2">
    <source>
        <dbReference type="EMBL" id="UGS25084.1"/>
    </source>
</evidence>
<dbReference type="EMBL" id="CP082781">
    <property type="protein sequence ID" value="UGS25084.1"/>
    <property type="molecule type" value="Genomic_DNA"/>
</dbReference>
<keyword evidence="1" id="KW-1133">Transmembrane helix</keyword>
<feature type="transmembrane region" description="Helical" evidence="1">
    <location>
        <begin position="51"/>
        <end position="70"/>
    </location>
</feature>
<feature type="transmembrane region" description="Helical" evidence="1">
    <location>
        <begin position="77"/>
        <end position="98"/>
    </location>
</feature>
<evidence type="ECO:0000313" key="3">
    <source>
        <dbReference type="Proteomes" id="UP001199642"/>
    </source>
</evidence>
<keyword evidence="1" id="KW-0812">Transmembrane</keyword>
<keyword evidence="1" id="KW-0472">Membrane</keyword>
<dbReference type="RefSeq" id="WP_231818918.1">
    <property type="nucleotide sequence ID" value="NZ_CP082781.1"/>
</dbReference>
<proteinExistence type="predicted"/>
<feature type="transmembrane region" description="Helical" evidence="1">
    <location>
        <begin position="18"/>
        <end position="45"/>
    </location>
</feature>
<organism evidence="2 3">
    <name type="scientific">Microbacterium resistens</name>
    <dbReference type="NCBI Taxonomy" id="156977"/>
    <lineage>
        <taxon>Bacteria</taxon>
        <taxon>Bacillati</taxon>
        <taxon>Actinomycetota</taxon>
        <taxon>Actinomycetes</taxon>
        <taxon>Micrococcales</taxon>
        <taxon>Microbacteriaceae</taxon>
        <taxon>Microbacterium</taxon>
    </lineage>
</organism>